<protein>
    <submittedName>
        <fullName evidence="1">Uncharacterized protein</fullName>
    </submittedName>
</protein>
<sequence length="16" mass="1885">MTSKILKEPISFSRTF</sequence>
<evidence type="ECO:0000313" key="1">
    <source>
        <dbReference type="EMBL" id="CDW43873.1"/>
    </source>
</evidence>
<name>A0A0K2V042_LEPSM</name>
<organism evidence="1">
    <name type="scientific">Lepeophtheirus salmonis</name>
    <name type="common">Salmon louse</name>
    <name type="synonym">Caligus salmonis</name>
    <dbReference type="NCBI Taxonomy" id="72036"/>
    <lineage>
        <taxon>Eukaryota</taxon>
        <taxon>Metazoa</taxon>
        <taxon>Ecdysozoa</taxon>
        <taxon>Arthropoda</taxon>
        <taxon>Crustacea</taxon>
        <taxon>Multicrustacea</taxon>
        <taxon>Hexanauplia</taxon>
        <taxon>Copepoda</taxon>
        <taxon>Siphonostomatoida</taxon>
        <taxon>Caligidae</taxon>
        <taxon>Lepeophtheirus</taxon>
    </lineage>
</organism>
<reference evidence="1" key="1">
    <citation type="submission" date="2014-05" db="EMBL/GenBank/DDBJ databases">
        <authorList>
            <person name="Chronopoulou M."/>
        </authorList>
    </citation>
    <scope>NUCLEOTIDE SEQUENCE</scope>
    <source>
        <tissue evidence="1">Whole organism</tissue>
    </source>
</reference>
<accession>A0A0K2V042</accession>
<dbReference type="EMBL" id="HACA01026512">
    <property type="protein sequence ID" value="CDW43873.1"/>
    <property type="molecule type" value="Transcribed_RNA"/>
</dbReference>
<proteinExistence type="predicted"/>
<dbReference type="AlphaFoldDB" id="A0A0K2V042"/>